<dbReference type="RefSeq" id="WP_131905565.1">
    <property type="nucleotide sequence ID" value="NZ_BAAAFU010000004.1"/>
</dbReference>
<protein>
    <submittedName>
        <fullName evidence="2">Uncharacterized protein</fullName>
    </submittedName>
</protein>
<feature type="transmembrane region" description="Helical" evidence="1">
    <location>
        <begin position="6"/>
        <end position="28"/>
    </location>
</feature>
<proteinExistence type="predicted"/>
<organism evidence="2 3">
    <name type="scientific">Cocleimonas flava</name>
    <dbReference type="NCBI Taxonomy" id="634765"/>
    <lineage>
        <taxon>Bacteria</taxon>
        <taxon>Pseudomonadati</taxon>
        <taxon>Pseudomonadota</taxon>
        <taxon>Gammaproteobacteria</taxon>
        <taxon>Thiotrichales</taxon>
        <taxon>Thiotrichaceae</taxon>
        <taxon>Cocleimonas</taxon>
    </lineage>
</organism>
<evidence type="ECO:0000313" key="2">
    <source>
        <dbReference type="EMBL" id="TCJ87271.1"/>
    </source>
</evidence>
<dbReference type="EMBL" id="SMFQ01000003">
    <property type="protein sequence ID" value="TCJ87271.1"/>
    <property type="molecule type" value="Genomic_DNA"/>
</dbReference>
<dbReference type="AlphaFoldDB" id="A0A4R1F946"/>
<evidence type="ECO:0000313" key="3">
    <source>
        <dbReference type="Proteomes" id="UP000294887"/>
    </source>
</evidence>
<comment type="caution">
    <text evidence="2">The sequence shown here is derived from an EMBL/GenBank/DDBJ whole genome shotgun (WGS) entry which is preliminary data.</text>
</comment>
<keyword evidence="1" id="KW-0472">Membrane</keyword>
<gene>
    <name evidence="2" type="ORF">EV695_1779</name>
</gene>
<feature type="transmembrane region" description="Helical" evidence="1">
    <location>
        <begin position="83"/>
        <end position="103"/>
    </location>
</feature>
<reference evidence="2 3" key="1">
    <citation type="submission" date="2019-03" db="EMBL/GenBank/DDBJ databases">
        <title>Genomic Encyclopedia of Type Strains, Phase IV (KMG-IV): sequencing the most valuable type-strain genomes for metagenomic binning, comparative biology and taxonomic classification.</title>
        <authorList>
            <person name="Goeker M."/>
        </authorList>
    </citation>
    <scope>NUCLEOTIDE SEQUENCE [LARGE SCALE GENOMIC DNA]</scope>
    <source>
        <strain evidence="2 3">DSM 24830</strain>
    </source>
</reference>
<name>A0A4R1F946_9GAMM</name>
<feature type="transmembrane region" description="Helical" evidence="1">
    <location>
        <begin position="40"/>
        <end position="63"/>
    </location>
</feature>
<evidence type="ECO:0000256" key="1">
    <source>
        <dbReference type="SAM" id="Phobius"/>
    </source>
</evidence>
<keyword evidence="1" id="KW-1133">Transmembrane helix</keyword>
<accession>A0A4R1F946</accession>
<dbReference type="Proteomes" id="UP000294887">
    <property type="component" value="Unassembled WGS sequence"/>
</dbReference>
<keyword evidence="1" id="KW-0812">Transmembrane</keyword>
<keyword evidence="3" id="KW-1185">Reference proteome</keyword>
<sequence>MDYIKGIALAIVFIVYTVTPTLLFIILSVQFKKYLPTRSFVLLVMSTLLITFLSALKVGSLIFPMINRNNMGLIAEYVQISSIAGTVSSFLLLIIIAILLFQLKGLIASNQKSGD</sequence>